<feature type="region of interest" description="Disordered" evidence="1">
    <location>
        <begin position="200"/>
        <end position="241"/>
    </location>
</feature>
<feature type="compositionally biased region" description="Low complexity" evidence="1">
    <location>
        <begin position="27"/>
        <end position="43"/>
    </location>
</feature>
<dbReference type="KEGG" id="haxz:M0R88_09075"/>
<proteinExistence type="predicted"/>
<dbReference type="RefSeq" id="WP_248656614.1">
    <property type="nucleotide sequence ID" value="NZ_CP096658.1"/>
</dbReference>
<sequence length="241" mass="25980">MVSRTRRHLLHVATAVAGGLAGCSQFTGSEASSTRSISSEGSAVPESDALTDPPMVRRRAAEPPIRLGDPDRETTESPRREAFSSLDEYEVIDARSTADRLGVADGIDGDAVSSFVDATNFDSETLYLETRPVEECFRLRLCWISWQSGKIETDYVRPLRPYDERCSADETVFESRLIRLPVALDADSVNSYGSSISGSSHCRGGGAVRAEMAGGSDDETTTADTTIVDTTTAGPTEESDR</sequence>
<feature type="region of interest" description="Disordered" evidence="1">
    <location>
        <begin position="27"/>
        <end position="83"/>
    </location>
</feature>
<gene>
    <name evidence="2" type="ORF">M0R88_09075</name>
</gene>
<dbReference type="Proteomes" id="UP000830434">
    <property type="component" value="Chromosome"/>
</dbReference>
<protein>
    <submittedName>
        <fullName evidence="2">Uncharacterized protein</fullName>
    </submittedName>
</protein>
<dbReference type="GeneID" id="72190004"/>
<keyword evidence="3" id="KW-1185">Reference proteome</keyword>
<dbReference type="AlphaFoldDB" id="A0A8U0IM64"/>
<dbReference type="PROSITE" id="PS51257">
    <property type="entry name" value="PROKAR_LIPOPROTEIN"/>
    <property type="match status" value="1"/>
</dbReference>
<evidence type="ECO:0000313" key="2">
    <source>
        <dbReference type="EMBL" id="UPW02230.1"/>
    </source>
</evidence>
<evidence type="ECO:0000313" key="3">
    <source>
        <dbReference type="Proteomes" id="UP000830434"/>
    </source>
</evidence>
<dbReference type="EMBL" id="CP096658">
    <property type="protein sequence ID" value="UPW02230.1"/>
    <property type="molecule type" value="Genomic_DNA"/>
</dbReference>
<reference evidence="2" key="1">
    <citation type="submission" date="2022-04" db="EMBL/GenBank/DDBJ databases">
        <title>Diverse halophilic archaea isolated from saline environments.</title>
        <authorList>
            <person name="Cui H.-L."/>
        </authorList>
    </citation>
    <scope>NUCLEOTIDE SEQUENCE</scope>
    <source>
        <strain evidence="2">XZYJT40</strain>
    </source>
</reference>
<feature type="compositionally biased region" description="Basic and acidic residues" evidence="1">
    <location>
        <begin position="68"/>
        <end position="82"/>
    </location>
</feature>
<organism evidence="2 3">
    <name type="scientific">Halorussus gelatinilyticus</name>
    <dbReference type="NCBI Taxonomy" id="2937524"/>
    <lineage>
        <taxon>Archaea</taxon>
        <taxon>Methanobacteriati</taxon>
        <taxon>Methanobacteriota</taxon>
        <taxon>Stenosarchaea group</taxon>
        <taxon>Halobacteria</taxon>
        <taxon>Halobacteriales</taxon>
        <taxon>Haladaptataceae</taxon>
        <taxon>Halorussus</taxon>
    </lineage>
</organism>
<name>A0A8U0IM64_9EURY</name>
<accession>A0A8U0IM64</accession>
<evidence type="ECO:0000256" key="1">
    <source>
        <dbReference type="SAM" id="MobiDB-lite"/>
    </source>
</evidence>
<feature type="compositionally biased region" description="Low complexity" evidence="1">
    <location>
        <begin position="222"/>
        <end position="241"/>
    </location>
</feature>